<dbReference type="Proteomes" id="UP000186922">
    <property type="component" value="Unassembled WGS sequence"/>
</dbReference>
<dbReference type="OrthoDB" id="10579157at2759"/>
<keyword evidence="2" id="KW-1185">Reference proteome</keyword>
<accession>A0A1D1USS4</accession>
<proteinExistence type="predicted"/>
<reference evidence="1 2" key="1">
    <citation type="journal article" date="2016" name="Nat. Commun.">
        <title>Extremotolerant tardigrade genome and improved radiotolerance of human cultured cells by tardigrade-unique protein.</title>
        <authorList>
            <person name="Hashimoto T."/>
            <person name="Horikawa D.D."/>
            <person name="Saito Y."/>
            <person name="Kuwahara H."/>
            <person name="Kozuka-Hata H."/>
            <person name="Shin-I T."/>
            <person name="Minakuchi Y."/>
            <person name="Ohishi K."/>
            <person name="Motoyama A."/>
            <person name="Aizu T."/>
            <person name="Enomoto A."/>
            <person name="Kondo K."/>
            <person name="Tanaka S."/>
            <person name="Hara Y."/>
            <person name="Koshikawa S."/>
            <person name="Sagara H."/>
            <person name="Miura T."/>
            <person name="Yokobori S."/>
            <person name="Miyagawa K."/>
            <person name="Suzuki Y."/>
            <person name="Kubo T."/>
            <person name="Oyama M."/>
            <person name="Kohara Y."/>
            <person name="Fujiyama A."/>
            <person name="Arakawa K."/>
            <person name="Katayama T."/>
            <person name="Toyoda A."/>
            <person name="Kunieda T."/>
        </authorList>
    </citation>
    <scope>NUCLEOTIDE SEQUENCE [LARGE SCALE GENOMIC DNA]</scope>
    <source>
        <strain evidence="1 2">YOKOZUNA-1</strain>
    </source>
</reference>
<name>A0A1D1USS4_RAMVA</name>
<gene>
    <name evidence="1" type="primary">RvY_04592-1</name>
    <name evidence="1" type="synonym">RvY_04592.1</name>
    <name evidence="1" type="ORF">RvY_04592</name>
</gene>
<comment type="caution">
    <text evidence="1">The sequence shown here is derived from an EMBL/GenBank/DDBJ whole genome shotgun (WGS) entry which is preliminary data.</text>
</comment>
<evidence type="ECO:0000313" key="2">
    <source>
        <dbReference type="Proteomes" id="UP000186922"/>
    </source>
</evidence>
<evidence type="ECO:0000313" key="1">
    <source>
        <dbReference type="EMBL" id="GAU92521.1"/>
    </source>
</evidence>
<protein>
    <submittedName>
        <fullName evidence="1">Uncharacterized protein</fullName>
    </submittedName>
</protein>
<dbReference type="EMBL" id="BDGG01000002">
    <property type="protein sequence ID" value="GAU92521.1"/>
    <property type="molecule type" value="Genomic_DNA"/>
</dbReference>
<sequence length="122" mass="13773">MSPPESCPWRSDAADASDRLTSRFLLLLVRWRVNLHGIPPQQARTNQQWTMADAEETSLAESPTPLSRHKLEPAITSIVPQEREWRRHKLTLADKSSSEPFAPSGSTIHRQVRTAKIKIVPA</sequence>
<organism evidence="1 2">
    <name type="scientific">Ramazzottius varieornatus</name>
    <name type="common">Water bear</name>
    <name type="synonym">Tardigrade</name>
    <dbReference type="NCBI Taxonomy" id="947166"/>
    <lineage>
        <taxon>Eukaryota</taxon>
        <taxon>Metazoa</taxon>
        <taxon>Ecdysozoa</taxon>
        <taxon>Tardigrada</taxon>
        <taxon>Eutardigrada</taxon>
        <taxon>Parachela</taxon>
        <taxon>Hypsibioidea</taxon>
        <taxon>Ramazzottiidae</taxon>
        <taxon>Ramazzottius</taxon>
    </lineage>
</organism>
<dbReference type="AlphaFoldDB" id="A0A1D1USS4"/>